<sequence>MGEVQAFHSDQTTTTTPVGEHADSLSTVLDLVRSGIARTRPEIGRHAGLGRTVVTQRVTQLTASGLLEEGALGPSSGGRAPRELRFRARAGVILAAELGATSISVGVTDLAGVVLAEHTETADIAAGPETVLSRVEEVFDDLLPRVRAELGSPELPVWGVGVGLPGPVEFATGRPSAPPIMPGWDGYPVRDRFARRYDTPVWVDNEVNTMALGELRAGSARGQRDILYVKIGTGIGAGLISNGTLHRGSQGCAGDIGHAATSEEDDVVCRCGNTGCLEAYAGGAALARDGLVAAKEGRSRFLADVLATTGTVTAADVSRAAQSGDRTSVELLTRAGRLVGTLLATLVSFFNPALVIIGGGVSGAGDLLLAAVRRPSTGARCHSRRANFASRAPPSVTAPVSSAPRSWPSTSCSRRNGSPGGWTTAALRADPHWSTCRCALPCSDVPARQWTPRWTPRRTPRRRPPHDGGHLRVTSFWASSPARGR</sequence>
<dbReference type="InterPro" id="IPR043129">
    <property type="entry name" value="ATPase_NBD"/>
</dbReference>
<dbReference type="HOGENOM" id="CLU_036604_13_3_11"/>
<feature type="compositionally biased region" description="Basic residues" evidence="2">
    <location>
        <begin position="455"/>
        <end position="464"/>
    </location>
</feature>
<name>H8G6U4_9PSEU</name>
<keyword evidence="3" id="KW-0418">Kinase</keyword>
<evidence type="ECO:0000256" key="1">
    <source>
        <dbReference type="ARBA" id="ARBA00006479"/>
    </source>
</evidence>
<protein>
    <submittedName>
        <fullName evidence="3">Transcriptional regulator/sugar kinase</fullName>
    </submittedName>
</protein>
<dbReference type="InterPro" id="IPR036390">
    <property type="entry name" value="WH_DNA-bd_sf"/>
</dbReference>
<reference evidence="3 4" key="1">
    <citation type="journal article" date="2012" name="Stand. Genomic Sci.">
        <title>Genome sequence of the soil bacterium Saccharomonospora azurea type strain (NA-128(T)).</title>
        <authorList>
            <person name="Klenk H.P."/>
            <person name="Held B."/>
            <person name="Lucas S."/>
            <person name="Lapidus A."/>
            <person name="Copeland A."/>
            <person name="Hammon N."/>
            <person name="Pitluck S."/>
            <person name="Goodwin L.A."/>
            <person name="Han C."/>
            <person name="Tapia R."/>
            <person name="Brambilla E.M."/>
            <person name="Potter G."/>
            <person name="Land M."/>
            <person name="Ivanova N."/>
            <person name="Rohde M."/>
            <person name="Goker M."/>
            <person name="Detter J.C."/>
            <person name="Kyrpides N.C."/>
            <person name="Woyke T."/>
        </authorList>
    </citation>
    <scope>NUCLEOTIDE SEQUENCE [LARGE SCALE GENOMIC DNA]</scope>
    <source>
        <strain evidence="3 4">NA-128</strain>
    </source>
</reference>
<evidence type="ECO:0000256" key="2">
    <source>
        <dbReference type="SAM" id="MobiDB-lite"/>
    </source>
</evidence>
<organism evidence="3 4">
    <name type="scientific">Saccharomonospora azurea NA-128</name>
    <dbReference type="NCBI Taxonomy" id="882081"/>
    <lineage>
        <taxon>Bacteria</taxon>
        <taxon>Bacillati</taxon>
        <taxon>Actinomycetota</taxon>
        <taxon>Actinomycetes</taxon>
        <taxon>Pseudonocardiales</taxon>
        <taxon>Pseudonocardiaceae</taxon>
        <taxon>Saccharomonospora</taxon>
    </lineage>
</organism>
<dbReference type="InterPro" id="IPR000600">
    <property type="entry name" value="ROK"/>
</dbReference>
<feature type="region of interest" description="Disordered" evidence="2">
    <location>
        <begin position="450"/>
        <end position="485"/>
    </location>
</feature>
<keyword evidence="4" id="KW-1185">Reference proteome</keyword>
<feature type="compositionally biased region" description="Low complexity" evidence="2">
    <location>
        <begin position="389"/>
        <end position="406"/>
    </location>
</feature>
<feature type="region of interest" description="Disordered" evidence="2">
    <location>
        <begin position="1"/>
        <end position="21"/>
    </location>
</feature>
<gene>
    <name evidence="3" type="ORF">SacazDRAFT_04490</name>
</gene>
<dbReference type="PROSITE" id="PS01125">
    <property type="entry name" value="ROK"/>
    <property type="match status" value="1"/>
</dbReference>
<dbReference type="PANTHER" id="PTHR18964:SF173">
    <property type="entry name" value="GLUCOKINASE"/>
    <property type="match status" value="1"/>
</dbReference>
<dbReference type="Gene3D" id="3.30.420.40">
    <property type="match status" value="2"/>
</dbReference>
<dbReference type="GO" id="GO:0016301">
    <property type="term" value="F:kinase activity"/>
    <property type="evidence" value="ECO:0007669"/>
    <property type="project" value="UniProtKB-KW"/>
</dbReference>
<dbReference type="Proteomes" id="UP000004705">
    <property type="component" value="Chromosome"/>
</dbReference>
<feature type="compositionally biased region" description="Polar residues" evidence="2">
    <location>
        <begin position="8"/>
        <end position="17"/>
    </location>
</feature>
<dbReference type="AlphaFoldDB" id="H8G6U4"/>
<dbReference type="SUPFAM" id="SSF53067">
    <property type="entry name" value="Actin-like ATPase domain"/>
    <property type="match status" value="1"/>
</dbReference>
<dbReference type="InterPro" id="IPR036388">
    <property type="entry name" value="WH-like_DNA-bd_sf"/>
</dbReference>
<dbReference type="SUPFAM" id="SSF46785">
    <property type="entry name" value="Winged helix' DNA-binding domain"/>
    <property type="match status" value="1"/>
</dbReference>
<keyword evidence="3" id="KW-0808">Transferase</keyword>
<feature type="region of interest" description="Disordered" evidence="2">
    <location>
        <begin position="384"/>
        <end position="420"/>
    </location>
</feature>
<evidence type="ECO:0000313" key="4">
    <source>
        <dbReference type="Proteomes" id="UP000004705"/>
    </source>
</evidence>
<accession>H8G6U4</accession>
<evidence type="ECO:0000313" key="3">
    <source>
        <dbReference type="EMBL" id="EHY91327.1"/>
    </source>
</evidence>
<dbReference type="PANTHER" id="PTHR18964">
    <property type="entry name" value="ROK (REPRESSOR, ORF, KINASE) FAMILY"/>
    <property type="match status" value="1"/>
</dbReference>
<dbReference type="InterPro" id="IPR049874">
    <property type="entry name" value="ROK_cs"/>
</dbReference>
<dbReference type="Gene3D" id="1.10.10.10">
    <property type="entry name" value="Winged helix-like DNA-binding domain superfamily/Winged helix DNA-binding domain"/>
    <property type="match status" value="1"/>
</dbReference>
<dbReference type="Pfam" id="PF00480">
    <property type="entry name" value="ROK"/>
    <property type="match status" value="1"/>
</dbReference>
<dbReference type="EMBL" id="CM001466">
    <property type="protein sequence ID" value="EHY91327.1"/>
    <property type="molecule type" value="Genomic_DNA"/>
</dbReference>
<comment type="similarity">
    <text evidence="1">Belongs to the ROK (NagC/XylR) family.</text>
</comment>
<proteinExistence type="inferred from homology"/>
<feature type="compositionally biased region" description="Polar residues" evidence="2">
    <location>
        <begin position="407"/>
        <end position="416"/>
    </location>
</feature>